<dbReference type="SUPFAM" id="SSF51695">
    <property type="entry name" value="PLC-like phosphodiesterases"/>
    <property type="match status" value="1"/>
</dbReference>
<dbReference type="EMBL" id="NAJP01000174">
    <property type="protein sequence ID" value="TKA24675.1"/>
    <property type="molecule type" value="Genomic_DNA"/>
</dbReference>
<dbReference type="EMBL" id="JAUJLE010000124">
    <property type="protein sequence ID" value="KAK0979108.1"/>
    <property type="molecule type" value="Genomic_DNA"/>
</dbReference>
<comment type="caution">
    <text evidence="4">The sequence shown here is derived from an EMBL/GenBank/DDBJ whole genome shotgun (WGS) entry which is preliminary data.</text>
</comment>
<evidence type="ECO:0000256" key="1">
    <source>
        <dbReference type="SAM" id="Phobius"/>
    </source>
</evidence>
<evidence type="ECO:0000313" key="4">
    <source>
        <dbReference type="EMBL" id="TKA24675.1"/>
    </source>
</evidence>
<accession>A0A4U0TSB3</accession>
<name>A0A4U0TSB3_9PEZI</name>
<dbReference type="Gene3D" id="3.20.20.190">
    <property type="entry name" value="Phosphatidylinositol (PI) phosphodiesterase"/>
    <property type="match status" value="1"/>
</dbReference>
<dbReference type="CDD" id="cd08586">
    <property type="entry name" value="PI-PLCc_BcPLC_like"/>
    <property type="match status" value="1"/>
</dbReference>
<dbReference type="InterPro" id="IPR017946">
    <property type="entry name" value="PLC-like_Pdiesterase_TIM-brl"/>
</dbReference>
<gene>
    <name evidence="4" type="ORF">B0A54_17369</name>
    <name evidence="3" type="ORF">LTR91_012706</name>
</gene>
<evidence type="ECO:0000313" key="5">
    <source>
        <dbReference type="Proteomes" id="UP000310066"/>
    </source>
</evidence>
<keyword evidence="6" id="KW-1185">Reference proteome</keyword>
<dbReference type="AlphaFoldDB" id="A0A4U0TSB3"/>
<keyword evidence="1" id="KW-0812">Transmembrane</keyword>
<sequence length="394" mass="44330">MGVLAEWRKAGNDDGPERRGLLEADEKGHGPFVTSLPSGVRVPSLDAAPLGERWMHKLDDGIAMSALTIPGTHDSAAYTNAWPFIQTQKMDILGQLNSGIRYLDLRCGLRDDVLEMVHGSAILGLKLSILLDIMYLWLMSHPREALIVQIKQDRASERSSVHFAHAIWCCIAQAPGRWRTANTTPILGELRGKIQLFRRFTGPTLHAYGIDVTQWQDNPTRPFTIYTWHAVQLTIQDHYRPAKAESLPSLIAKKGGDVVELLDYAHANVDAGHWYINFTSAYEFNLWYQLSPREVAVGGYWAFRWEGGINPRLGEYLRIQKGKRRYGIVAMDFPDRGADDLIALLISSNYERLSDVGKMWWRPIVMIISLALVATVVLTTLEIRQQLGLGSSLK</sequence>
<dbReference type="PANTHER" id="PTHR13593">
    <property type="match status" value="1"/>
</dbReference>
<keyword evidence="1" id="KW-1133">Transmembrane helix</keyword>
<keyword evidence="1" id="KW-0472">Membrane</keyword>
<proteinExistence type="predicted"/>
<dbReference type="InterPro" id="IPR000909">
    <property type="entry name" value="PLipase_C_PInositol-sp_X_dom"/>
</dbReference>
<dbReference type="GO" id="GO:0008081">
    <property type="term" value="F:phosphoric diester hydrolase activity"/>
    <property type="evidence" value="ECO:0007669"/>
    <property type="project" value="InterPro"/>
</dbReference>
<protein>
    <recommendedName>
        <fullName evidence="2">Phosphatidylinositol-specific phospholipase C X domain-containing protein</fullName>
    </recommendedName>
</protein>
<reference evidence="3" key="2">
    <citation type="submission" date="2023-06" db="EMBL/GenBank/DDBJ databases">
        <title>Black Yeasts Isolated from many extreme environments.</title>
        <authorList>
            <person name="Coleine C."/>
            <person name="Stajich J.E."/>
            <person name="Selbmann L."/>
        </authorList>
    </citation>
    <scope>NUCLEOTIDE SEQUENCE</scope>
    <source>
        <strain evidence="3">CCFEE 5200</strain>
    </source>
</reference>
<evidence type="ECO:0000313" key="6">
    <source>
        <dbReference type="Proteomes" id="UP001175353"/>
    </source>
</evidence>
<dbReference type="PANTHER" id="PTHR13593:SF113">
    <property type="entry name" value="SI:DKEY-266F7.9"/>
    <property type="match status" value="1"/>
</dbReference>
<dbReference type="GO" id="GO:0006629">
    <property type="term" value="P:lipid metabolic process"/>
    <property type="evidence" value="ECO:0007669"/>
    <property type="project" value="InterPro"/>
</dbReference>
<dbReference type="Pfam" id="PF26146">
    <property type="entry name" value="PI-PLC_X"/>
    <property type="match status" value="1"/>
</dbReference>
<evidence type="ECO:0000259" key="2">
    <source>
        <dbReference type="SMART" id="SM00148"/>
    </source>
</evidence>
<dbReference type="InterPro" id="IPR051057">
    <property type="entry name" value="PI-PLC_domain"/>
</dbReference>
<dbReference type="OrthoDB" id="1046782at2759"/>
<evidence type="ECO:0000313" key="3">
    <source>
        <dbReference type="EMBL" id="KAK0979108.1"/>
    </source>
</evidence>
<feature type="transmembrane region" description="Helical" evidence="1">
    <location>
        <begin position="360"/>
        <end position="381"/>
    </location>
</feature>
<feature type="domain" description="Phosphatidylinositol-specific phospholipase C X" evidence="2">
    <location>
        <begin position="58"/>
        <end position="199"/>
    </location>
</feature>
<dbReference type="SMART" id="SM00148">
    <property type="entry name" value="PLCXc"/>
    <property type="match status" value="1"/>
</dbReference>
<reference evidence="4 5" key="1">
    <citation type="submission" date="2017-03" db="EMBL/GenBank/DDBJ databases">
        <title>Genomes of endolithic fungi from Antarctica.</title>
        <authorList>
            <person name="Coleine C."/>
            <person name="Masonjones S."/>
            <person name="Stajich J.E."/>
        </authorList>
    </citation>
    <scope>NUCLEOTIDE SEQUENCE [LARGE SCALE GENOMIC DNA]</scope>
    <source>
        <strain evidence="4 5">CCFEE 5311</strain>
    </source>
</reference>
<dbReference type="PROSITE" id="PS50007">
    <property type="entry name" value="PIPLC_X_DOMAIN"/>
    <property type="match status" value="1"/>
</dbReference>
<organism evidence="4 5">
    <name type="scientific">Friedmanniomyces endolithicus</name>
    <dbReference type="NCBI Taxonomy" id="329885"/>
    <lineage>
        <taxon>Eukaryota</taxon>
        <taxon>Fungi</taxon>
        <taxon>Dikarya</taxon>
        <taxon>Ascomycota</taxon>
        <taxon>Pezizomycotina</taxon>
        <taxon>Dothideomycetes</taxon>
        <taxon>Dothideomycetidae</taxon>
        <taxon>Mycosphaerellales</taxon>
        <taxon>Teratosphaeriaceae</taxon>
        <taxon>Friedmanniomyces</taxon>
    </lineage>
</organism>
<dbReference type="Proteomes" id="UP001175353">
    <property type="component" value="Unassembled WGS sequence"/>
</dbReference>
<dbReference type="Proteomes" id="UP000310066">
    <property type="component" value="Unassembled WGS sequence"/>
</dbReference>